<dbReference type="Gene3D" id="2.40.128.510">
    <property type="entry name" value="Protein of unknown function DUF4738"/>
    <property type="match status" value="1"/>
</dbReference>
<evidence type="ECO:0000313" key="1">
    <source>
        <dbReference type="EMBL" id="EKC63737.1"/>
    </source>
</evidence>
<keyword evidence="1" id="KW-0449">Lipoprotein</keyword>
<sequence>TKYYDNRISVKVLRSDGSEFFSRTFTKKDFTSYIDKHTQDMGALLGIVYVKAEGDYLYFAASVGSPDVTSDEYVPLVLKISRMGSISISKDEKLDTNASAEEEEDEEDGV</sequence>
<organism evidence="1">
    <name type="scientific">human gut metagenome</name>
    <dbReference type="NCBI Taxonomy" id="408170"/>
    <lineage>
        <taxon>unclassified sequences</taxon>
        <taxon>metagenomes</taxon>
        <taxon>organismal metagenomes</taxon>
    </lineage>
</organism>
<gene>
    <name evidence="1" type="ORF">LEA_11191</name>
</gene>
<accession>K1SSW3</accession>
<reference evidence="1" key="1">
    <citation type="journal article" date="2013" name="Environ. Microbiol.">
        <title>Microbiota from the distal guts of lean and obese adolescents exhibit partial functional redundancy besides clear differences in community structure.</title>
        <authorList>
            <person name="Ferrer M."/>
            <person name="Ruiz A."/>
            <person name="Lanza F."/>
            <person name="Haange S.B."/>
            <person name="Oberbach A."/>
            <person name="Till H."/>
            <person name="Bargiela R."/>
            <person name="Campoy C."/>
            <person name="Segura M.T."/>
            <person name="Richter M."/>
            <person name="von Bergen M."/>
            <person name="Seifert J."/>
            <person name="Suarez A."/>
        </authorList>
    </citation>
    <scope>NUCLEOTIDE SEQUENCE</scope>
</reference>
<comment type="caution">
    <text evidence="1">The sequence shown here is derived from an EMBL/GenBank/DDBJ whole genome shotgun (WGS) entry which is preliminary data.</text>
</comment>
<dbReference type="Pfam" id="PF15889">
    <property type="entry name" value="DUF4738"/>
    <property type="match status" value="1"/>
</dbReference>
<dbReference type="EMBL" id="AJWY01007530">
    <property type="protein sequence ID" value="EKC63737.1"/>
    <property type="molecule type" value="Genomic_DNA"/>
</dbReference>
<dbReference type="AlphaFoldDB" id="K1SSW3"/>
<dbReference type="InterPro" id="IPR031762">
    <property type="entry name" value="DUF4738"/>
</dbReference>
<protein>
    <submittedName>
        <fullName evidence="1">Lipoprotein</fullName>
    </submittedName>
</protein>
<name>K1SSW3_9ZZZZ</name>
<proteinExistence type="predicted"/>
<feature type="non-terminal residue" evidence="1">
    <location>
        <position position="1"/>
    </location>
</feature>